<dbReference type="Gene3D" id="2.130.10.10">
    <property type="entry name" value="YVTN repeat-like/Quinoprotein amine dehydrogenase"/>
    <property type="match status" value="2"/>
</dbReference>
<dbReference type="GO" id="GO:0015979">
    <property type="term" value="P:photosynthesis"/>
    <property type="evidence" value="ECO:0007669"/>
    <property type="project" value="UniProtKB-KW"/>
</dbReference>
<dbReference type="EMBL" id="MOBZ01000016">
    <property type="protein sequence ID" value="ROO05898.1"/>
    <property type="molecule type" value="Genomic_DNA"/>
</dbReference>
<comment type="caution">
    <text evidence="5">The sequence shown here is derived from an EMBL/GenBank/DDBJ whole genome shotgun (WGS) entry which is preliminary data.</text>
</comment>
<evidence type="ECO:0000256" key="3">
    <source>
        <dbReference type="SAM" id="SignalP"/>
    </source>
</evidence>
<dbReference type="AlphaFoldDB" id="A0A423P288"/>
<evidence type="ECO:0000256" key="1">
    <source>
        <dbReference type="ARBA" id="ARBA00022531"/>
    </source>
</evidence>
<accession>A0A423P288</accession>
<evidence type="ECO:0000313" key="5">
    <source>
        <dbReference type="EMBL" id="ROO05898.1"/>
    </source>
</evidence>
<feature type="signal peptide" evidence="3">
    <location>
        <begin position="1"/>
        <end position="31"/>
    </location>
</feature>
<proteinExistence type="predicted"/>
<evidence type="ECO:0000313" key="6">
    <source>
        <dbReference type="Proteomes" id="UP000283619"/>
    </source>
</evidence>
<sequence length="370" mass="38431">MNRICQVLGRLLALLALLALPCVLPLSQAQAAAVGDVLNTPAMRAPQARQAVLLDLARAGARLVAIGERGIVLLSDDNGISWRQAQVPVSVSLTAVQFVDANTGWAVGHAGAVLVSHDGGENWALQLDGNRAAQLELHAAREQLPTATDPDAAKARVQTAERMVSEGADKPFLSLKFTDALHGLIVGAYGLAFTTEDGGVSWQSLMGHIDNPMGAHLYAIAQQGERWFIAGEQGYVARSEDGGQSFVALDSPYSGSFFALQVRDDGALLAAGLKGNAFISTDDGNSFVPAPVPMPVSFSDAIRSADGQLLLVNQAGAMFRTTGDAPTLQPFGKPLGKPIASVVQAADGSLVLAGFTGVTRLASPTATASE</sequence>
<dbReference type="Proteomes" id="UP000283619">
    <property type="component" value="Unassembled WGS sequence"/>
</dbReference>
<dbReference type="RefSeq" id="WP_123594571.1">
    <property type="nucleotide sequence ID" value="NZ_MOBZ01000016.1"/>
</dbReference>
<dbReference type="CDD" id="cd15482">
    <property type="entry name" value="Sialidase_non-viral"/>
    <property type="match status" value="1"/>
</dbReference>
<dbReference type="PANTHER" id="PTHR47199:SF2">
    <property type="entry name" value="PHOTOSYSTEM II STABILITY_ASSEMBLY FACTOR HCF136, CHLOROPLASTIC"/>
    <property type="match status" value="1"/>
</dbReference>
<dbReference type="InterPro" id="IPR015943">
    <property type="entry name" value="WD40/YVTN_repeat-like_dom_sf"/>
</dbReference>
<protein>
    <submittedName>
        <fullName evidence="5">BNR domain-containing protein</fullName>
    </submittedName>
</protein>
<keyword evidence="2" id="KW-0604">Photosystem II</keyword>
<dbReference type="InterPro" id="IPR028203">
    <property type="entry name" value="PSII_CF48-like_dom"/>
</dbReference>
<name>A0A423P288_PSEFL</name>
<evidence type="ECO:0000259" key="4">
    <source>
        <dbReference type="Pfam" id="PF14870"/>
    </source>
</evidence>
<feature type="domain" description="Photosynthesis system II assembly factor Ycf48/Hcf136-like" evidence="4">
    <location>
        <begin position="80"/>
        <end position="125"/>
    </location>
</feature>
<keyword evidence="3" id="KW-0732">Signal</keyword>
<keyword evidence="1" id="KW-0602">Photosynthesis</keyword>
<reference evidence="5 6" key="1">
    <citation type="submission" date="2016-10" db="EMBL/GenBank/DDBJ databases">
        <title>Comparative genome analysis of multiple Pseudomonas spp. focuses on biocontrol and plant growth promoting traits.</title>
        <authorList>
            <person name="Tao X.-Y."/>
            <person name="Taylor C.G."/>
        </authorList>
    </citation>
    <scope>NUCLEOTIDE SEQUENCE [LARGE SCALE GENOMIC DNA]</scope>
    <source>
        <strain evidence="5 6">36G2</strain>
    </source>
</reference>
<feature type="chain" id="PRO_5019034887" evidence="3">
    <location>
        <begin position="32"/>
        <end position="370"/>
    </location>
</feature>
<dbReference type="PANTHER" id="PTHR47199">
    <property type="entry name" value="PHOTOSYSTEM II STABILITY/ASSEMBLY FACTOR HCF136, CHLOROPLASTIC"/>
    <property type="match status" value="1"/>
</dbReference>
<dbReference type="SUPFAM" id="SSF50939">
    <property type="entry name" value="Sialidases"/>
    <property type="match status" value="1"/>
</dbReference>
<gene>
    <name evidence="5" type="ORF">BK673_19035</name>
</gene>
<dbReference type="InterPro" id="IPR036278">
    <property type="entry name" value="Sialidase_sf"/>
</dbReference>
<feature type="domain" description="Photosynthesis system II assembly factor Ycf48/Hcf136-like" evidence="4">
    <location>
        <begin position="167"/>
        <end position="322"/>
    </location>
</feature>
<evidence type="ECO:0000256" key="2">
    <source>
        <dbReference type="ARBA" id="ARBA00023276"/>
    </source>
</evidence>
<dbReference type="Pfam" id="PF14870">
    <property type="entry name" value="PSII_BNR"/>
    <property type="match status" value="2"/>
</dbReference>
<organism evidence="5 6">
    <name type="scientific">Pseudomonas fluorescens</name>
    <dbReference type="NCBI Taxonomy" id="294"/>
    <lineage>
        <taxon>Bacteria</taxon>
        <taxon>Pseudomonadati</taxon>
        <taxon>Pseudomonadota</taxon>
        <taxon>Gammaproteobacteria</taxon>
        <taxon>Pseudomonadales</taxon>
        <taxon>Pseudomonadaceae</taxon>
        <taxon>Pseudomonas</taxon>
    </lineage>
</organism>
<dbReference type="GO" id="GO:0009523">
    <property type="term" value="C:photosystem II"/>
    <property type="evidence" value="ECO:0007669"/>
    <property type="project" value="UniProtKB-KW"/>
</dbReference>